<gene>
    <name evidence="2" type="ORF">SAMN04488027_11183</name>
</gene>
<dbReference type="Pfam" id="PF25589">
    <property type="entry name" value="DUF7935"/>
    <property type="match status" value="1"/>
</dbReference>
<proteinExistence type="predicted"/>
<dbReference type="AlphaFoldDB" id="A0A1G7YAP1"/>
<evidence type="ECO:0000256" key="1">
    <source>
        <dbReference type="SAM" id="Phobius"/>
    </source>
</evidence>
<accession>A0A1G7YAP1</accession>
<dbReference type="STRING" id="470826.SAMN04488027_11183"/>
<sequence>MTSMTELLNYLAYLLPALIAGGIGYYFFKAFVDHQKEMQYLELRKENRSEVLPLRLQAFERLILLLERIAPGQLLARVKPVGEDKFDYQNLLIASIEQEFEHNLVQQVYVSQRCWDAVKASKNSTISLIRKTTMSDTITDAQMLREVILTDLIEKSTPSDTGIAFLKNEIKKLF</sequence>
<protein>
    <submittedName>
        <fullName evidence="2">Uncharacterized protein</fullName>
    </submittedName>
</protein>
<evidence type="ECO:0000313" key="2">
    <source>
        <dbReference type="EMBL" id="SDG93552.1"/>
    </source>
</evidence>
<dbReference type="EMBL" id="FNCW01000011">
    <property type="protein sequence ID" value="SDG93552.1"/>
    <property type="molecule type" value="Genomic_DNA"/>
</dbReference>
<evidence type="ECO:0000313" key="3">
    <source>
        <dbReference type="Proteomes" id="UP000199296"/>
    </source>
</evidence>
<keyword evidence="1" id="KW-1133">Transmembrane helix</keyword>
<keyword evidence="1" id="KW-0472">Membrane</keyword>
<keyword evidence="1" id="KW-0812">Transmembrane</keyword>
<dbReference type="Proteomes" id="UP000199296">
    <property type="component" value="Unassembled WGS sequence"/>
</dbReference>
<keyword evidence="3" id="KW-1185">Reference proteome</keyword>
<dbReference type="OrthoDB" id="1493032at2"/>
<organism evidence="2 3">
    <name type="scientific">Psychroflexus sediminis</name>
    <dbReference type="NCBI Taxonomy" id="470826"/>
    <lineage>
        <taxon>Bacteria</taxon>
        <taxon>Pseudomonadati</taxon>
        <taxon>Bacteroidota</taxon>
        <taxon>Flavobacteriia</taxon>
        <taxon>Flavobacteriales</taxon>
        <taxon>Flavobacteriaceae</taxon>
        <taxon>Psychroflexus</taxon>
    </lineage>
</organism>
<name>A0A1G7YAP1_9FLAO</name>
<dbReference type="InterPro" id="IPR057695">
    <property type="entry name" value="DUF7935"/>
</dbReference>
<feature type="transmembrane region" description="Helical" evidence="1">
    <location>
        <begin position="7"/>
        <end position="28"/>
    </location>
</feature>
<reference evidence="2 3" key="1">
    <citation type="submission" date="2016-10" db="EMBL/GenBank/DDBJ databases">
        <authorList>
            <person name="de Groot N.N."/>
        </authorList>
    </citation>
    <scope>NUCLEOTIDE SEQUENCE [LARGE SCALE GENOMIC DNA]</scope>
    <source>
        <strain evidence="2 3">DSM 19803</strain>
    </source>
</reference>